<dbReference type="InterPro" id="IPR002695">
    <property type="entry name" value="PurH-like"/>
</dbReference>
<comment type="catalytic activity">
    <reaction evidence="10">
        <text>(6R)-10-formyltetrahydrofolate + 5-amino-1-(5-phospho-beta-D-ribosyl)imidazole-4-carboxamide = 5-formamido-1-(5-phospho-D-ribosyl)imidazole-4-carboxamide + (6S)-5,6,7,8-tetrahydrofolate</text>
        <dbReference type="Rhea" id="RHEA:22192"/>
        <dbReference type="ChEBI" id="CHEBI:57453"/>
        <dbReference type="ChEBI" id="CHEBI:58467"/>
        <dbReference type="ChEBI" id="CHEBI:58475"/>
        <dbReference type="ChEBI" id="CHEBI:195366"/>
        <dbReference type="EC" id="2.1.2.3"/>
    </reaction>
</comment>
<dbReference type="Gene3D" id="3.40.50.1380">
    <property type="entry name" value="Methylglyoxal synthase-like domain"/>
    <property type="match status" value="1"/>
</dbReference>
<comment type="subcellular location">
    <subcellularLocation>
        <location evidence="1">Cytoplasm</location>
        <location evidence="1">Cytosol</location>
    </subcellularLocation>
</comment>
<dbReference type="Gene3D" id="3.40.140.20">
    <property type="match status" value="2"/>
</dbReference>
<dbReference type="SUPFAM" id="SSF52335">
    <property type="entry name" value="Methylglyoxal synthase-like"/>
    <property type="match status" value="1"/>
</dbReference>
<keyword evidence="7" id="KW-0658">Purine biosynthesis</keyword>
<dbReference type="NCBIfam" id="TIGR00355">
    <property type="entry name" value="purH"/>
    <property type="match status" value="1"/>
</dbReference>
<dbReference type="PROSITE" id="PS51855">
    <property type="entry name" value="MGS"/>
    <property type="match status" value="1"/>
</dbReference>
<dbReference type="Proteomes" id="UP000262825">
    <property type="component" value="Unassembled WGS sequence"/>
</dbReference>
<keyword evidence="8" id="KW-0378">Hydrolase</keyword>
<keyword evidence="15" id="KW-1185">Reference proteome</keyword>
<feature type="domain" description="MGS-like" evidence="13">
    <location>
        <begin position="1"/>
        <end position="147"/>
    </location>
</feature>
<dbReference type="InterPro" id="IPR036914">
    <property type="entry name" value="MGS-like_dom_sf"/>
</dbReference>
<proteinExistence type="inferred from homology"/>
<evidence type="ECO:0000256" key="6">
    <source>
        <dbReference type="ARBA" id="ARBA00022679"/>
    </source>
</evidence>
<evidence type="ECO:0000256" key="8">
    <source>
        <dbReference type="ARBA" id="ARBA00022801"/>
    </source>
</evidence>
<keyword evidence="5" id="KW-0963">Cytoplasm</keyword>
<comment type="similarity">
    <text evidence="4">Belongs to the PurH family.</text>
</comment>
<dbReference type="FunFam" id="1.10.287.440:FF:000001">
    <property type="entry name" value="Bifunctional purine biosynthesis protein PURH"/>
    <property type="match status" value="1"/>
</dbReference>
<evidence type="ECO:0000256" key="12">
    <source>
        <dbReference type="ARBA" id="ARBA00054363"/>
    </source>
</evidence>
<accession>A0A376B2C3</accession>
<dbReference type="FunFam" id="3.40.140.20:FF:000003">
    <property type="entry name" value="Bifunctional purine biosynthesis protein"/>
    <property type="match status" value="1"/>
</dbReference>
<dbReference type="InterPro" id="IPR024051">
    <property type="entry name" value="AICAR_Tfase_dup_dom_sf"/>
</dbReference>
<dbReference type="NCBIfam" id="NF005492">
    <property type="entry name" value="PRK07106.1"/>
    <property type="match status" value="1"/>
</dbReference>
<evidence type="ECO:0000256" key="7">
    <source>
        <dbReference type="ARBA" id="ARBA00022755"/>
    </source>
</evidence>
<dbReference type="AlphaFoldDB" id="A0A376B2C3"/>
<evidence type="ECO:0000256" key="4">
    <source>
        <dbReference type="ARBA" id="ARBA00007667"/>
    </source>
</evidence>
<gene>
    <name evidence="14" type="ORF">SCODWIG_00031</name>
</gene>
<dbReference type="CDD" id="cd01421">
    <property type="entry name" value="IMPCH"/>
    <property type="match status" value="1"/>
</dbReference>
<dbReference type="SMART" id="SM00798">
    <property type="entry name" value="AICARFT_IMPCHas"/>
    <property type="match status" value="1"/>
</dbReference>
<dbReference type="PIRSF" id="PIRSF000414">
    <property type="entry name" value="AICARFT_IMPCHas"/>
    <property type="match status" value="1"/>
</dbReference>
<evidence type="ECO:0000256" key="9">
    <source>
        <dbReference type="ARBA" id="ARBA00023268"/>
    </source>
</evidence>
<dbReference type="GO" id="GO:0005829">
    <property type="term" value="C:cytosol"/>
    <property type="evidence" value="ECO:0007669"/>
    <property type="project" value="UniProtKB-SubCell"/>
</dbReference>
<dbReference type="InterPro" id="IPR011607">
    <property type="entry name" value="MGS-like_dom"/>
</dbReference>
<organism evidence="14 15">
    <name type="scientific">Saccharomycodes ludwigii</name>
    <dbReference type="NCBI Taxonomy" id="36035"/>
    <lineage>
        <taxon>Eukaryota</taxon>
        <taxon>Fungi</taxon>
        <taxon>Dikarya</taxon>
        <taxon>Ascomycota</taxon>
        <taxon>Saccharomycotina</taxon>
        <taxon>Saccharomycetes</taxon>
        <taxon>Saccharomycodales</taxon>
        <taxon>Saccharomycodaceae</taxon>
        <taxon>Saccharomycodes</taxon>
    </lineage>
</organism>
<keyword evidence="6" id="KW-0808">Transferase</keyword>
<reference evidence="15" key="1">
    <citation type="submission" date="2018-06" db="EMBL/GenBank/DDBJ databases">
        <authorList>
            <person name="Guldener U."/>
        </authorList>
    </citation>
    <scope>NUCLEOTIDE SEQUENCE [LARGE SCALE GENOMIC DNA]</scope>
    <source>
        <strain evidence="15">UTAD17</strain>
    </source>
</reference>
<keyword evidence="9" id="KW-0511">Multifunctional enzyme</keyword>
<name>A0A376B2C3_9ASCO</name>
<dbReference type="EMBL" id="UFAJ01000002">
    <property type="protein sequence ID" value="SSD58270.1"/>
    <property type="molecule type" value="Genomic_DNA"/>
</dbReference>
<comment type="pathway">
    <text evidence="2">Purine metabolism; IMP biosynthesis via de novo pathway; IMP from 5-formamido-1-(5-phospho-D-ribosyl)imidazole-4-carboxamide: step 1/1.</text>
</comment>
<dbReference type="OrthoDB" id="6017153at2759"/>
<dbReference type="PANTHER" id="PTHR11692">
    <property type="entry name" value="BIFUNCTIONAL PURINE BIOSYNTHESIS PROTEIN PURH"/>
    <property type="match status" value="1"/>
</dbReference>
<comment type="catalytic activity">
    <reaction evidence="11">
        <text>IMP + H2O = 5-formamido-1-(5-phospho-D-ribosyl)imidazole-4-carboxamide</text>
        <dbReference type="Rhea" id="RHEA:18445"/>
        <dbReference type="ChEBI" id="CHEBI:15377"/>
        <dbReference type="ChEBI" id="CHEBI:58053"/>
        <dbReference type="ChEBI" id="CHEBI:58467"/>
        <dbReference type="EC" id="3.5.4.10"/>
    </reaction>
</comment>
<dbReference type="GO" id="GO:0003937">
    <property type="term" value="F:IMP cyclohydrolase activity"/>
    <property type="evidence" value="ECO:0007669"/>
    <property type="project" value="UniProtKB-EC"/>
</dbReference>
<evidence type="ECO:0000256" key="1">
    <source>
        <dbReference type="ARBA" id="ARBA00004514"/>
    </source>
</evidence>
<evidence type="ECO:0000256" key="10">
    <source>
        <dbReference type="ARBA" id="ARBA00050488"/>
    </source>
</evidence>
<evidence type="ECO:0000256" key="11">
    <source>
        <dbReference type="ARBA" id="ARBA00050687"/>
    </source>
</evidence>
<evidence type="ECO:0000256" key="2">
    <source>
        <dbReference type="ARBA" id="ARBA00004844"/>
    </source>
</evidence>
<dbReference type="VEuPathDB" id="FungiDB:SCODWIG_00031"/>
<dbReference type="UniPathway" id="UPA00074">
    <property type="reaction ID" value="UER00133"/>
</dbReference>
<dbReference type="Pfam" id="PF01808">
    <property type="entry name" value="AICARFT_IMPCHas"/>
    <property type="match status" value="1"/>
</dbReference>
<dbReference type="GO" id="GO:0006189">
    <property type="term" value="P:'de novo' IMP biosynthetic process"/>
    <property type="evidence" value="ECO:0007669"/>
    <property type="project" value="UniProtKB-UniPathway"/>
</dbReference>
<dbReference type="Pfam" id="PF02142">
    <property type="entry name" value="MGS"/>
    <property type="match status" value="1"/>
</dbReference>
<dbReference type="InterPro" id="IPR016193">
    <property type="entry name" value="Cytidine_deaminase-like"/>
</dbReference>
<evidence type="ECO:0000256" key="5">
    <source>
        <dbReference type="ARBA" id="ARBA00022490"/>
    </source>
</evidence>
<evidence type="ECO:0000313" key="14">
    <source>
        <dbReference type="EMBL" id="SSD58270.1"/>
    </source>
</evidence>
<evidence type="ECO:0000313" key="15">
    <source>
        <dbReference type="Proteomes" id="UP000262825"/>
    </source>
</evidence>
<evidence type="ECO:0000259" key="13">
    <source>
        <dbReference type="PROSITE" id="PS51855"/>
    </source>
</evidence>
<sequence>MTAHKKTAIVSVYDKTGLLDLAKGLNDNNVRILASGGTARMIREAGFPVEDVSSITHAPEMLGGRVKTLHPAVHGGILARNLESDEKDLEAQNIEKVDFVVCNLYPFKETVAKIGVTIAEAVEEIDIGGVTLLRAAAKNHARVTILSDPKDYPRFLHELSAGKGESITSELRNTLALKAFEHTADYDAAISDFFRKQYGEGKSQINLRYGANPFQKPAQAFVSLRDELPFKVLSGSPGYINLLDALNSWPLVKELSASLNLPAAASFKHVSPAGCAVGLPLSEVEKQVYFVKDIENLSPLACAYARARGADRMSSFGDWIALSNIVDVPTAKIISKEVSDGVIAPGYEPEALELLKKKKKGKYCVLQIDPTYTPEPTETRQVYGVSLQQKRNDVIINSSTFKEIVSKNKTLPEQAVVDLTVATIALKYTQSNSVCYAKNGMVVGLGAGQQSRIHCTRLAGDKCDNWWFRQHPRVLGFKWAKGVKRPEKSNAIDLYVTNQIPTTEPEKSEYESKFEVIPEPLTEKERKEWMAKLTNVALSSDAFFPFPDNVYRAARSGVKYIAAPSGSVMDQAVFNAADSFDLVYVENPFRLFHH</sequence>
<evidence type="ECO:0000256" key="3">
    <source>
        <dbReference type="ARBA" id="ARBA00004954"/>
    </source>
</evidence>
<dbReference type="SMART" id="SM00851">
    <property type="entry name" value="MGS"/>
    <property type="match status" value="1"/>
</dbReference>
<dbReference type="InterPro" id="IPR024050">
    <property type="entry name" value="AICAR_Tfase_insert_dom_sf"/>
</dbReference>
<protein>
    <submittedName>
        <fullName evidence="14">Bifunctional purine biosynthesis protein ADE17</fullName>
    </submittedName>
</protein>
<dbReference type="PANTHER" id="PTHR11692:SF0">
    <property type="entry name" value="BIFUNCTIONAL PURINE BIOSYNTHESIS PROTEIN ATIC"/>
    <property type="match status" value="1"/>
</dbReference>
<dbReference type="HAMAP" id="MF_00139">
    <property type="entry name" value="PurH"/>
    <property type="match status" value="1"/>
</dbReference>
<dbReference type="FunFam" id="3.40.50.1380:FF:000003">
    <property type="entry name" value="Bifunctional purine biosynthesis protein"/>
    <property type="match status" value="1"/>
</dbReference>
<dbReference type="GO" id="GO:0004643">
    <property type="term" value="F:phosphoribosylaminoimidazolecarboxamide formyltransferase activity"/>
    <property type="evidence" value="ECO:0007669"/>
    <property type="project" value="UniProtKB-EC"/>
</dbReference>
<dbReference type="Gene3D" id="1.10.287.440">
    <property type="match status" value="1"/>
</dbReference>
<dbReference type="SUPFAM" id="SSF53927">
    <property type="entry name" value="Cytidine deaminase-like"/>
    <property type="match status" value="1"/>
</dbReference>
<comment type="pathway">
    <text evidence="3">Purine metabolism; IMP biosynthesis via de novo pathway; 5-formamido-1-(5-phospho-D-ribosyl)imidazole-4-carboxamide from 5-amino-1-(5-phospho-D-ribosyl)imidazole-4-carboxamide (10-formyl THF route): step 1/1.</text>
</comment>
<comment type="function">
    <text evidence="12">Bifunctional enzyme that catalyzes the last two steps of purine biosynthesis. Acts as a transformylase that incorporates a formyl group to the AMP analog AICAR (5-amino-1-(5-phospho-beta-D-ribosyl)imidazole-4-carboxamide) to produce the intermediate formyl-AICAR (FAICAR). Also catalyzes the cyclization of FAICAR to IMP.</text>
</comment>